<dbReference type="GO" id="GO:0050584">
    <property type="term" value="F:linoleate 11-lipoxygenase activity"/>
    <property type="evidence" value="ECO:0007669"/>
    <property type="project" value="UniProtKB-ARBA"/>
</dbReference>
<dbReference type="GO" id="GO:0034440">
    <property type="term" value="P:lipid oxidation"/>
    <property type="evidence" value="ECO:0007669"/>
    <property type="project" value="InterPro"/>
</dbReference>
<protein>
    <recommendedName>
        <fullName evidence="1">Manganese lipoxygenase</fullName>
    </recommendedName>
</protein>
<gene>
    <name evidence="6" type="ORF">AA0117_g13034</name>
</gene>
<dbReference type="SUPFAM" id="SSF48484">
    <property type="entry name" value="Lipoxigenase"/>
    <property type="match status" value="1"/>
</dbReference>
<evidence type="ECO:0000256" key="2">
    <source>
        <dbReference type="ARBA" id="ARBA00022723"/>
    </source>
</evidence>
<sequence>MRNQIYFMLYASTPVREPSVQRPHQTLSPFTIPNASSSSTRALALVEKRAGWKYGPSIAGNTAFYPAGSLGSPAAKEMADRFSDFQDTVYANVVNDSRIAAASVVAAGGLNAIDDYAKLYKGQWKHSAPKGPYPGILTNYTDDLLFSMTQLSENPYRISRVPKDARLPFAVSNAKAVAGQTLPSLQEAGRLFLTDFLDQANLRKTAGKHGAACQAYFYIHPASHDFLPLAIKPNVEGSDLVYTPQDLPNDWLLAKMMFNLNSFWHAQWYHLAATHVVGEIVYLSAIRTLSDEHPIMAILHRLFKDAWAFRVVAVQRLLNSGGPIDQLFPWDGSEAGNYTDTLYQSGEASAFQSNYFEPNLQRRGLIDSAFGPKIKTFPFYQDASAIHAAVRRFMTVFVQSYYPNVSNITGDVELQAWVREAEPARIVDFPSSIENQRALIDVLTHVAHLVSIVHGTLNSNALVGASGSLPFHPFAFYSPLPTSKVAHDIMPFLPPVEASISQIALAADFNRPSLVDSNHTIVHMFDNTTMLARMPTGVQKAEADFRSAMERYSAAVRSKTFDLGGLCGGMPYCWSTLDPRAAAYSLTV</sequence>
<dbReference type="GO" id="GO:0046872">
    <property type="term" value="F:metal ion binding"/>
    <property type="evidence" value="ECO:0007669"/>
    <property type="project" value="UniProtKB-KW"/>
</dbReference>
<evidence type="ECO:0000256" key="4">
    <source>
        <dbReference type="ARBA" id="ARBA00023002"/>
    </source>
</evidence>
<keyword evidence="2" id="KW-0479">Metal-binding</keyword>
<dbReference type="Proteomes" id="UP000291422">
    <property type="component" value="Unassembled WGS sequence"/>
</dbReference>
<dbReference type="AlphaFoldDB" id="A0A4V1WPJ6"/>
<dbReference type="InterPro" id="IPR036226">
    <property type="entry name" value="LipOase_C_sf"/>
</dbReference>
<keyword evidence="4" id="KW-0560">Oxidoreductase</keyword>
<accession>A0A4V1WPJ6</accession>
<evidence type="ECO:0000313" key="7">
    <source>
        <dbReference type="Proteomes" id="UP000291422"/>
    </source>
</evidence>
<name>A0A4V1WPJ6_ALTAL</name>
<dbReference type="InterPro" id="IPR000907">
    <property type="entry name" value="LipOase"/>
</dbReference>
<evidence type="ECO:0000256" key="3">
    <source>
        <dbReference type="ARBA" id="ARBA00022964"/>
    </source>
</evidence>
<dbReference type="EMBL" id="PDXD01000118">
    <property type="protein sequence ID" value="RYN61288.1"/>
    <property type="molecule type" value="Genomic_DNA"/>
</dbReference>
<dbReference type="Gene3D" id="1.20.245.10">
    <property type="entry name" value="Lipoxygenase-1, Domain 5"/>
    <property type="match status" value="1"/>
</dbReference>
<evidence type="ECO:0000313" key="6">
    <source>
        <dbReference type="EMBL" id="RYN61288.1"/>
    </source>
</evidence>
<evidence type="ECO:0000259" key="5">
    <source>
        <dbReference type="PROSITE" id="PS51393"/>
    </source>
</evidence>
<dbReference type="Pfam" id="PF00305">
    <property type="entry name" value="Lipoxygenase"/>
    <property type="match status" value="1"/>
</dbReference>
<dbReference type="InterPro" id="IPR013819">
    <property type="entry name" value="LipOase_C"/>
</dbReference>
<comment type="caution">
    <text evidence="6">The sequence shown here is derived from an EMBL/GenBank/DDBJ whole genome shotgun (WGS) entry which is preliminary data.</text>
</comment>
<organism evidence="6 7">
    <name type="scientific">Alternaria alternata</name>
    <name type="common">Alternaria rot fungus</name>
    <name type="synonym">Torula alternata</name>
    <dbReference type="NCBI Taxonomy" id="5599"/>
    <lineage>
        <taxon>Eukaryota</taxon>
        <taxon>Fungi</taxon>
        <taxon>Dikarya</taxon>
        <taxon>Ascomycota</taxon>
        <taxon>Pezizomycotina</taxon>
        <taxon>Dothideomycetes</taxon>
        <taxon>Pleosporomycetidae</taxon>
        <taxon>Pleosporales</taxon>
        <taxon>Pleosporineae</taxon>
        <taxon>Pleosporaceae</taxon>
        <taxon>Alternaria</taxon>
        <taxon>Alternaria sect. Alternaria</taxon>
        <taxon>Alternaria alternata complex</taxon>
    </lineage>
</organism>
<dbReference type="GO" id="GO:0043651">
    <property type="term" value="P:linoleic acid metabolic process"/>
    <property type="evidence" value="ECO:0007669"/>
    <property type="project" value="UniProtKB-ARBA"/>
</dbReference>
<keyword evidence="3" id="KW-0223">Dioxygenase</keyword>
<evidence type="ECO:0000256" key="1">
    <source>
        <dbReference type="ARBA" id="ARBA00021175"/>
    </source>
</evidence>
<dbReference type="Gene3D" id="3.10.450.60">
    <property type="match status" value="1"/>
</dbReference>
<dbReference type="PANTHER" id="PTHR11771">
    <property type="entry name" value="LIPOXYGENASE"/>
    <property type="match status" value="1"/>
</dbReference>
<reference evidence="7" key="1">
    <citation type="journal article" date="2019" name="bioRxiv">
        <title>Genomics, evolutionary history and diagnostics of the Alternaria alternata species group including apple and Asian pear pathotypes.</title>
        <authorList>
            <person name="Armitage A.D."/>
            <person name="Cockerton H.M."/>
            <person name="Sreenivasaprasad S."/>
            <person name="Woodhall J.W."/>
            <person name="Lane C.R."/>
            <person name="Harrison R.J."/>
            <person name="Clarkson J.P."/>
        </authorList>
    </citation>
    <scope>NUCLEOTIDE SEQUENCE [LARGE SCALE GENOMIC DNA]</scope>
    <source>
        <strain evidence="7">FERA 1177</strain>
    </source>
</reference>
<proteinExistence type="predicted"/>
<feature type="domain" description="Lipoxygenase" evidence="5">
    <location>
        <begin position="196"/>
        <end position="588"/>
    </location>
</feature>
<dbReference type="PROSITE" id="PS51393">
    <property type="entry name" value="LIPOXYGENASE_3"/>
    <property type="match status" value="1"/>
</dbReference>